<dbReference type="InParanoid" id="A0A0D0C4E0"/>
<dbReference type="EMBL" id="KN826769">
    <property type="protein sequence ID" value="KIK77947.1"/>
    <property type="molecule type" value="Genomic_DNA"/>
</dbReference>
<organism evidence="2 3">
    <name type="scientific">Paxillus rubicundulus Ve08.2h10</name>
    <dbReference type="NCBI Taxonomy" id="930991"/>
    <lineage>
        <taxon>Eukaryota</taxon>
        <taxon>Fungi</taxon>
        <taxon>Dikarya</taxon>
        <taxon>Basidiomycota</taxon>
        <taxon>Agaricomycotina</taxon>
        <taxon>Agaricomycetes</taxon>
        <taxon>Agaricomycetidae</taxon>
        <taxon>Boletales</taxon>
        <taxon>Paxilineae</taxon>
        <taxon>Paxillaceae</taxon>
        <taxon>Paxillus</taxon>
    </lineage>
</organism>
<gene>
    <name evidence="2" type="ORF">PAXRUDRAFT_350537</name>
</gene>
<name>A0A0D0C4E0_9AGAM</name>
<feature type="region of interest" description="Disordered" evidence="1">
    <location>
        <begin position="1"/>
        <end position="71"/>
    </location>
</feature>
<evidence type="ECO:0000313" key="3">
    <source>
        <dbReference type="Proteomes" id="UP000054538"/>
    </source>
</evidence>
<sequence>MGHASKRGKSVPGLLSKRLPPSSLFTHPPALLPPSLPPTATSLLPTRKQSHTPPLSRQPPHTYRRVPYPYA</sequence>
<dbReference type="Proteomes" id="UP000054538">
    <property type="component" value="Unassembled WGS sequence"/>
</dbReference>
<proteinExistence type="predicted"/>
<protein>
    <submittedName>
        <fullName evidence="2">Uncharacterized protein</fullName>
    </submittedName>
</protein>
<reference evidence="3" key="2">
    <citation type="submission" date="2015-01" db="EMBL/GenBank/DDBJ databases">
        <title>Evolutionary Origins and Diversification of the Mycorrhizal Mutualists.</title>
        <authorList>
            <consortium name="DOE Joint Genome Institute"/>
            <consortium name="Mycorrhizal Genomics Consortium"/>
            <person name="Kohler A."/>
            <person name="Kuo A."/>
            <person name="Nagy L.G."/>
            <person name="Floudas D."/>
            <person name="Copeland A."/>
            <person name="Barry K.W."/>
            <person name="Cichocki N."/>
            <person name="Veneault-Fourrey C."/>
            <person name="LaButti K."/>
            <person name="Lindquist E.A."/>
            <person name="Lipzen A."/>
            <person name="Lundell T."/>
            <person name="Morin E."/>
            <person name="Murat C."/>
            <person name="Riley R."/>
            <person name="Ohm R."/>
            <person name="Sun H."/>
            <person name="Tunlid A."/>
            <person name="Henrissat B."/>
            <person name="Grigoriev I.V."/>
            <person name="Hibbett D.S."/>
            <person name="Martin F."/>
        </authorList>
    </citation>
    <scope>NUCLEOTIDE SEQUENCE [LARGE SCALE GENOMIC DNA]</scope>
    <source>
        <strain evidence="3">Ve08.2h10</strain>
    </source>
</reference>
<accession>A0A0D0C4E0</accession>
<evidence type="ECO:0000313" key="2">
    <source>
        <dbReference type="EMBL" id="KIK77947.1"/>
    </source>
</evidence>
<dbReference type="AlphaFoldDB" id="A0A0D0C4E0"/>
<reference evidence="2 3" key="1">
    <citation type="submission" date="2014-04" db="EMBL/GenBank/DDBJ databases">
        <authorList>
            <consortium name="DOE Joint Genome Institute"/>
            <person name="Kuo A."/>
            <person name="Kohler A."/>
            <person name="Jargeat P."/>
            <person name="Nagy L.G."/>
            <person name="Floudas D."/>
            <person name="Copeland A."/>
            <person name="Barry K.W."/>
            <person name="Cichocki N."/>
            <person name="Veneault-Fourrey C."/>
            <person name="LaButti K."/>
            <person name="Lindquist E.A."/>
            <person name="Lipzen A."/>
            <person name="Lundell T."/>
            <person name="Morin E."/>
            <person name="Murat C."/>
            <person name="Sun H."/>
            <person name="Tunlid A."/>
            <person name="Henrissat B."/>
            <person name="Grigoriev I.V."/>
            <person name="Hibbett D.S."/>
            <person name="Martin F."/>
            <person name="Nordberg H.P."/>
            <person name="Cantor M.N."/>
            <person name="Hua S.X."/>
        </authorList>
    </citation>
    <scope>NUCLEOTIDE SEQUENCE [LARGE SCALE GENOMIC DNA]</scope>
    <source>
        <strain evidence="2 3">Ve08.2h10</strain>
    </source>
</reference>
<dbReference type="HOGENOM" id="CLU_2740775_0_0_1"/>
<keyword evidence="3" id="KW-1185">Reference proteome</keyword>
<evidence type="ECO:0000256" key="1">
    <source>
        <dbReference type="SAM" id="MobiDB-lite"/>
    </source>
</evidence>